<dbReference type="AlphaFoldDB" id="A0A8J2P042"/>
<sequence length="151" mass="16555">MKAFVYVSTSFSNSELEEIYERVYPIDVDPNVAIQLYKGLPTSLLDSIVPKMVGQKKNYYVFTKHLAEVLVQNAKSEIPVCIVRPPMVGPAYTEPFPGWVDNLNGFNGYIAGISKGIIRCVYVTSKGTVDVVPVDHVANLTLVAAMRLGSG</sequence>
<keyword evidence="1" id="KW-0521">NADP</keyword>
<feature type="domain" description="Thioester reductase (TE)" evidence="2">
    <location>
        <begin position="2"/>
        <end position="140"/>
    </location>
</feature>
<dbReference type="OrthoDB" id="429813at2759"/>
<proteinExistence type="inferred from homology"/>
<dbReference type="EMBL" id="CAJVCH010246421">
    <property type="protein sequence ID" value="CAG7733293.1"/>
    <property type="molecule type" value="Genomic_DNA"/>
</dbReference>
<dbReference type="Proteomes" id="UP000708208">
    <property type="component" value="Unassembled WGS sequence"/>
</dbReference>
<dbReference type="PANTHER" id="PTHR11011">
    <property type="entry name" value="MALE STERILITY PROTEIN 2-RELATED"/>
    <property type="match status" value="1"/>
</dbReference>
<keyword evidence="4" id="KW-1185">Reference proteome</keyword>
<comment type="similarity">
    <text evidence="1">Belongs to the fatty acyl-CoA reductase family.</text>
</comment>
<evidence type="ECO:0000259" key="2">
    <source>
        <dbReference type="Pfam" id="PF07993"/>
    </source>
</evidence>
<dbReference type="EC" id="1.2.1.84" evidence="1"/>
<comment type="caution">
    <text evidence="3">The sequence shown here is derived from an EMBL/GenBank/DDBJ whole genome shotgun (WGS) entry which is preliminary data.</text>
</comment>
<dbReference type="InterPro" id="IPR013120">
    <property type="entry name" value="FAR_NAD-bd"/>
</dbReference>
<accession>A0A8J2P042</accession>
<dbReference type="InterPro" id="IPR026055">
    <property type="entry name" value="FAR"/>
</dbReference>
<organism evidence="3 4">
    <name type="scientific">Allacma fusca</name>
    <dbReference type="NCBI Taxonomy" id="39272"/>
    <lineage>
        <taxon>Eukaryota</taxon>
        <taxon>Metazoa</taxon>
        <taxon>Ecdysozoa</taxon>
        <taxon>Arthropoda</taxon>
        <taxon>Hexapoda</taxon>
        <taxon>Collembola</taxon>
        <taxon>Symphypleona</taxon>
        <taxon>Sminthuridae</taxon>
        <taxon>Allacma</taxon>
    </lineage>
</organism>
<dbReference type="GO" id="GO:0005777">
    <property type="term" value="C:peroxisome"/>
    <property type="evidence" value="ECO:0007669"/>
    <property type="project" value="TreeGrafter"/>
</dbReference>
<keyword evidence="1" id="KW-0560">Oxidoreductase</keyword>
<dbReference type="Pfam" id="PF07993">
    <property type="entry name" value="NAD_binding_4"/>
    <property type="match status" value="1"/>
</dbReference>
<gene>
    <name evidence="3" type="ORF">AFUS01_LOCUS21747</name>
</gene>
<evidence type="ECO:0000313" key="4">
    <source>
        <dbReference type="Proteomes" id="UP000708208"/>
    </source>
</evidence>
<feature type="non-terminal residue" evidence="3">
    <location>
        <position position="1"/>
    </location>
</feature>
<evidence type="ECO:0000313" key="3">
    <source>
        <dbReference type="EMBL" id="CAG7733293.1"/>
    </source>
</evidence>
<dbReference type="GO" id="GO:0102965">
    <property type="term" value="F:alcohol-forming long-chain fatty acyl-CoA reductase activity"/>
    <property type="evidence" value="ECO:0007669"/>
    <property type="project" value="UniProtKB-EC"/>
</dbReference>
<keyword evidence="1" id="KW-0444">Lipid biosynthesis</keyword>
<protein>
    <recommendedName>
        <fullName evidence="1">Fatty acyl-CoA reductase</fullName>
        <ecNumber evidence="1">1.2.1.84</ecNumber>
    </recommendedName>
</protein>
<dbReference type="GO" id="GO:0080019">
    <property type="term" value="F:alcohol-forming very long-chain fatty acyl-CoA reductase activity"/>
    <property type="evidence" value="ECO:0007669"/>
    <property type="project" value="InterPro"/>
</dbReference>
<comment type="function">
    <text evidence="1">Catalyzes the reduction of fatty acyl-CoA to fatty alcohols.</text>
</comment>
<dbReference type="PANTHER" id="PTHR11011:SF116">
    <property type="entry name" value="FATTY ACYL-COA REDUCTASE CG5065-RELATED"/>
    <property type="match status" value="1"/>
</dbReference>
<name>A0A8J2P042_9HEXA</name>
<evidence type="ECO:0000256" key="1">
    <source>
        <dbReference type="RuleBase" id="RU363097"/>
    </source>
</evidence>
<dbReference type="GO" id="GO:0035336">
    <property type="term" value="P:long-chain fatty-acyl-CoA metabolic process"/>
    <property type="evidence" value="ECO:0007669"/>
    <property type="project" value="TreeGrafter"/>
</dbReference>
<keyword evidence="1" id="KW-0443">Lipid metabolism</keyword>
<comment type="catalytic activity">
    <reaction evidence="1">
        <text>a long-chain fatty acyl-CoA + 2 NADPH + 2 H(+) = a long-chain primary fatty alcohol + 2 NADP(+) + CoA</text>
        <dbReference type="Rhea" id="RHEA:52716"/>
        <dbReference type="ChEBI" id="CHEBI:15378"/>
        <dbReference type="ChEBI" id="CHEBI:57287"/>
        <dbReference type="ChEBI" id="CHEBI:57783"/>
        <dbReference type="ChEBI" id="CHEBI:58349"/>
        <dbReference type="ChEBI" id="CHEBI:77396"/>
        <dbReference type="ChEBI" id="CHEBI:83139"/>
        <dbReference type="EC" id="1.2.1.84"/>
    </reaction>
</comment>
<reference evidence="3" key="1">
    <citation type="submission" date="2021-06" db="EMBL/GenBank/DDBJ databases">
        <authorList>
            <person name="Hodson N. C."/>
            <person name="Mongue J. A."/>
            <person name="Jaron S. K."/>
        </authorList>
    </citation>
    <scope>NUCLEOTIDE SEQUENCE</scope>
</reference>